<keyword evidence="3" id="KW-1185">Reference proteome</keyword>
<accession>A0ABW6VDX5</accession>
<sequence length="313" mass="34957">MTSPTAEDLATIDALLALNEQEYADRVWDYVFNPDRAGNRVFGAPALAQHTLIALAQLIDRENQAINTARGKPATDRHYRCRTRLRGYRKQLQSRLITSTSRRRAERILGHIMYEDVAAVEHALRAGESDQAAELAVCCRLARPVPAPPVPADAGQPDAEELTAADAREIDVLVEMDDEEFTSVLTGWVFAPDRSGNRVFTSPALVNRTYTTLMHLIKVENHAIASSRSLKSRERHERRRTRLAAYLKQVQAALPAELTVRRRAEQIIARVMADTLAELIQDLEAGKTAAQAERAARQRLGLPFKPAPKRGRK</sequence>
<dbReference type="RefSeq" id="WP_387345955.1">
    <property type="nucleotide sequence ID" value="NZ_JBIAXI010000024.1"/>
</dbReference>
<protein>
    <submittedName>
        <fullName evidence="2">Uncharacterized protein</fullName>
    </submittedName>
</protein>
<comment type="caution">
    <text evidence="2">The sequence shown here is derived from an EMBL/GenBank/DDBJ whole genome shotgun (WGS) entry which is preliminary data.</text>
</comment>
<feature type="region of interest" description="Disordered" evidence="1">
    <location>
        <begin position="294"/>
        <end position="313"/>
    </location>
</feature>
<name>A0ABW6VDX5_MICFU</name>
<evidence type="ECO:0000313" key="3">
    <source>
        <dbReference type="Proteomes" id="UP001602119"/>
    </source>
</evidence>
<gene>
    <name evidence="2" type="ORF">ACFY05_32090</name>
</gene>
<dbReference type="Proteomes" id="UP001602119">
    <property type="component" value="Unassembled WGS sequence"/>
</dbReference>
<dbReference type="EMBL" id="JBIAXI010000024">
    <property type="protein sequence ID" value="MFF4777507.1"/>
    <property type="molecule type" value="Genomic_DNA"/>
</dbReference>
<proteinExistence type="predicted"/>
<reference evidence="2 3" key="1">
    <citation type="submission" date="2024-10" db="EMBL/GenBank/DDBJ databases">
        <title>The Natural Products Discovery Center: Release of the First 8490 Sequenced Strains for Exploring Actinobacteria Biosynthetic Diversity.</title>
        <authorList>
            <person name="Kalkreuter E."/>
            <person name="Kautsar S.A."/>
            <person name="Yang D."/>
            <person name="Bader C.D."/>
            <person name="Teijaro C.N."/>
            <person name="Fluegel L."/>
            <person name="Davis C.M."/>
            <person name="Simpson J.R."/>
            <person name="Lauterbach L."/>
            <person name="Steele A.D."/>
            <person name="Gui C."/>
            <person name="Meng S."/>
            <person name="Li G."/>
            <person name="Viehrig K."/>
            <person name="Ye F."/>
            <person name="Su P."/>
            <person name="Kiefer A.F."/>
            <person name="Nichols A."/>
            <person name="Cepeda A.J."/>
            <person name="Yan W."/>
            <person name="Fan B."/>
            <person name="Jiang Y."/>
            <person name="Adhikari A."/>
            <person name="Zheng C.-J."/>
            <person name="Schuster L."/>
            <person name="Cowan T.M."/>
            <person name="Smanski M.J."/>
            <person name="Chevrette M.G."/>
            <person name="De Carvalho L.P.S."/>
            <person name="Shen B."/>
        </authorList>
    </citation>
    <scope>NUCLEOTIDE SEQUENCE [LARGE SCALE GENOMIC DNA]</scope>
    <source>
        <strain evidence="2 3">NPDC001281</strain>
    </source>
</reference>
<organism evidence="2 3">
    <name type="scientific">Microtetraspora fusca</name>
    <dbReference type="NCBI Taxonomy" id="1997"/>
    <lineage>
        <taxon>Bacteria</taxon>
        <taxon>Bacillati</taxon>
        <taxon>Actinomycetota</taxon>
        <taxon>Actinomycetes</taxon>
        <taxon>Streptosporangiales</taxon>
        <taxon>Streptosporangiaceae</taxon>
        <taxon>Microtetraspora</taxon>
    </lineage>
</organism>
<evidence type="ECO:0000256" key="1">
    <source>
        <dbReference type="SAM" id="MobiDB-lite"/>
    </source>
</evidence>
<evidence type="ECO:0000313" key="2">
    <source>
        <dbReference type="EMBL" id="MFF4777507.1"/>
    </source>
</evidence>